<feature type="region of interest" description="Disordered" evidence="3">
    <location>
        <begin position="461"/>
        <end position="487"/>
    </location>
</feature>
<dbReference type="PANTHER" id="PTHR10366:SF564">
    <property type="entry name" value="STEROL-4-ALPHA-CARBOXYLATE 3-DEHYDROGENASE, DECARBOXYLATING"/>
    <property type="match status" value="1"/>
</dbReference>
<feature type="domain" description="NAD-dependent epimerase/dehydratase" evidence="4">
    <location>
        <begin position="9"/>
        <end position="261"/>
    </location>
</feature>
<evidence type="ECO:0000259" key="4">
    <source>
        <dbReference type="Pfam" id="PF01370"/>
    </source>
</evidence>
<comment type="caution">
    <text evidence="5">The sequence shown here is derived from an EMBL/GenBank/DDBJ whole genome shotgun (WGS) entry which is preliminary data.</text>
</comment>
<name>A0A4V3XB73_9APHY</name>
<evidence type="ECO:0000256" key="3">
    <source>
        <dbReference type="SAM" id="MobiDB-lite"/>
    </source>
</evidence>
<dbReference type="GO" id="GO:0016616">
    <property type="term" value="F:oxidoreductase activity, acting on the CH-OH group of donors, NAD or NADP as acceptor"/>
    <property type="evidence" value="ECO:0007669"/>
    <property type="project" value="TreeGrafter"/>
</dbReference>
<dbReference type="Pfam" id="PF01370">
    <property type="entry name" value="Epimerase"/>
    <property type="match status" value="1"/>
</dbReference>
<dbReference type="EMBL" id="SGPJ01000036">
    <property type="protein sequence ID" value="THH00923.1"/>
    <property type="molecule type" value="Genomic_DNA"/>
</dbReference>
<accession>A0A4V3XB73</accession>
<proteinExistence type="inferred from homology"/>
<keyword evidence="1" id="KW-0560">Oxidoreductase</keyword>
<evidence type="ECO:0000313" key="5">
    <source>
        <dbReference type="EMBL" id="THH00923.1"/>
    </source>
</evidence>
<reference evidence="5 6" key="1">
    <citation type="submission" date="2019-02" db="EMBL/GenBank/DDBJ databases">
        <title>Genome sequencing of the rare red list fungi Phlebia centrifuga.</title>
        <authorList>
            <person name="Buettner E."/>
            <person name="Kellner H."/>
        </authorList>
    </citation>
    <scope>NUCLEOTIDE SEQUENCE [LARGE SCALE GENOMIC DNA]</scope>
    <source>
        <strain evidence="5 6">DSM 108282</strain>
    </source>
</reference>
<feature type="compositionally biased region" description="Basic and acidic residues" evidence="3">
    <location>
        <begin position="466"/>
        <end position="482"/>
    </location>
</feature>
<protein>
    <recommendedName>
        <fullName evidence="4">NAD-dependent epimerase/dehydratase domain-containing protein</fullName>
    </recommendedName>
</protein>
<dbReference type="InterPro" id="IPR001509">
    <property type="entry name" value="Epimerase_deHydtase"/>
</dbReference>
<dbReference type="SUPFAM" id="SSF51735">
    <property type="entry name" value="NAD(P)-binding Rossmann-fold domains"/>
    <property type="match status" value="1"/>
</dbReference>
<evidence type="ECO:0000313" key="6">
    <source>
        <dbReference type="Proteomes" id="UP000309038"/>
    </source>
</evidence>
<dbReference type="PANTHER" id="PTHR10366">
    <property type="entry name" value="NAD DEPENDENT EPIMERASE/DEHYDRATASE"/>
    <property type="match status" value="1"/>
</dbReference>
<evidence type="ECO:0000256" key="1">
    <source>
        <dbReference type="ARBA" id="ARBA00023002"/>
    </source>
</evidence>
<dbReference type="AlphaFoldDB" id="A0A4V3XB73"/>
<organism evidence="5 6">
    <name type="scientific">Hermanssonia centrifuga</name>
    <dbReference type="NCBI Taxonomy" id="98765"/>
    <lineage>
        <taxon>Eukaryota</taxon>
        <taxon>Fungi</taxon>
        <taxon>Dikarya</taxon>
        <taxon>Basidiomycota</taxon>
        <taxon>Agaricomycotina</taxon>
        <taxon>Agaricomycetes</taxon>
        <taxon>Polyporales</taxon>
        <taxon>Meruliaceae</taxon>
        <taxon>Hermanssonia</taxon>
    </lineage>
</organism>
<sequence>MPATQIGKILVTGANGYIGLWVVDALLKQNYSVRSAVRSASKAAELQTLFGSYGTKHETTIVEDITSPGAFDESVKGVDGIVHLASPFHMHAKTPSELIDPAVGGAVGVLTSAFKCGHTVKRVVLTSSTASISQSSPGNHVLSEVDWTDSVKIVEEQGDKASPFIMYRASKSLAEQAAWKFVREHKPEWDLVTACPPYVFGPLFPGSLATLGSSMDDWYNTVVKGTKTAHTLANAGAAWIDVRDAARAHVLALQKEEAGNERILIVTGHYKFQDWELPKGNESYKPEEAVHQTIFKSDKGPNSYEIPAPQTNITSTNTWARYALPIDALYINEQGPPPARSLDELREQRNWSLFLSYDRTERLIALSDSYKFQEMLCSLHPSVKPYGLALDTWRSRITSAHRQAQQTPIPDADTAMRGLYDAFSKDLFTMANALARKTVVTEESEKERLAQLDAAAEVQGTSATKRKLDTQIESHENDRHPGGIDVAIPPHKKARIVRPVRAILVEGPAARTRSRTKANAR</sequence>
<dbReference type="Gene3D" id="3.40.50.720">
    <property type="entry name" value="NAD(P)-binding Rossmann-like Domain"/>
    <property type="match status" value="1"/>
</dbReference>
<dbReference type="Proteomes" id="UP000309038">
    <property type="component" value="Unassembled WGS sequence"/>
</dbReference>
<dbReference type="InterPro" id="IPR036291">
    <property type="entry name" value="NAD(P)-bd_dom_sf"/>
</dbReference>
<comment type="similarity">
    <text evidence="2">Belongs to the NAD(P)-dependent epimerase/dehydratase family. Dihydroflavonol-4-reductase subfamily.</text>
</comment>
<dbReference type="InterPro" id="IPR050425">
    <property type="entry name" value="NAD(P)_dehydrat-like"/>
</dbReference>
<gene>
    <name evidence="5" type="ORF">EW026_g1680</name>
</gene>
<keyword evidence="6" id="KW-1185">Reference proteome</keyword>
<evidence type="ECO:0000256" key="2">
    <source>
        <dbReference type="ARBA" id="ARBA00023445"/>
    </source>
</evidence>